<dbReference type="SMART" id="SM00452">
    <property type="entry name" value="STI"/>
    <property type="match status" value="1"/>
</dbReference>
<reference evidence="1" key="3">
    <citation type="submission" date="2015-04" db="UniProtKB">
        <authorList>
            <consortium name="EnsemblPlants"/>
        </authorList>
    </citation>
    <scope>IDENTIFICATION</scope>
</reference>
<dbReference type="PANTHER" id="PTHR33107">
    <property type="entry name" value="KUNITZ TRYPSIN INHIBITOR 2"/>
    <property type="match status" value="1"/>
</dbReference>
<dbReference type="Gramene" id="LPERR04G15630.1">
    <property type="protein sequence ID" value="LPERR04G15630.1"/>
    <property type="gene ID" value="LPERR04G15630"/>
</dbReference>
<dbReference type="HOGENOM" id="CLU_732295_0_0_1"/>
<dbReference type="AlphaFoldDB" id="A0A0D9W7D3"/>
<keyword evidence="2" id="KW-1185">Reference proteome</keyword>
<reference evidence="1 2" key="1">
    <citation type="submission" date="2012-08" db="EMBL/GenBank/DDBJ databases">
        <title>Oryza genome evolution.</title>
        <authorList>
            <person name="Wing R.A."/>
        </authorList>
    </citation>
    <scope>NUCLEOTIDE SEQUENCE</scope>
</reference>
<protein>
    <submittedName>
        <fullName evidence="1">Uncharacterized protein</fullName>
    </submittedName>
</protein>
<dbReference type="eggNOG" id="ENOG502S0PJ">
    <property type="taxonomic scope" value="Eukaryota"/>
</dbReference>
<evidence type="ECO:0000313" key="2">
    <source>
        <dbReference type="Proteomes" id="UP000032180"/>
    </source>
</evidence>
<evidence type="ECO:0000313" key="1">
    <source>
        <dbReference type="EnsemblPlants" id="LPERR04G15630.1"/>
    </source>
</evidence>
<accession>A0A0D9W7D3</accession>
<dbReference type="EnsemblPlants" id="LPERR04G15630.1">
    <property type="protein sequence ID" value="LPERR04G15630.1"/>
    <property type="gene ID" value="LPERR04G15630"/>
</dbReference>
<dbReference type="Pfam" id="PF00197">
    <property type="entry name" value="Kunitz_legume"/>
    <property type="match status" value="1"/>
</dbReference>
<dbReference type="SUPFAM" id="SSF50386">
    <property type="entry name" value="STI-like"/>
    <property type="match status" value="1"/>
</dbReference>
<dbReference type="MEROPS" id="I03.004"/>
<reference evidence="2" key="2">
    <citation type="submission" date="2013-12" db="EMBL/GenBank/DDBJ databases">
        <authorList>
            <person name="Yu Y."/>
            <person name="Lee S."/>
            <person name="de Baynast K."/>
            <person name="Wissotski M."/>
            <person name="Liu L."/>
            <person name="Talag J."/>
            <person name="Goicoechea J."/>
            <person name="Angelova A."/>
            <person name="Jetty R."/>
            <person name="Kudrna D."/>
            <person name="Golser W."/>
            <person name="Rivera L."/>
            <person name="Zhang J."/>
            <person name="Wing R."/>
        </authorList>
    </citation>
    <scope>NUCLEOTIDE SEQUENCE</scope>
</reference>
<dbReference type="STRING" id="77586.A0A0D9W7D3"/>
<dbReference type="PROSITE" id="PS00283">
    <property type="entry name" value="SOYBEAN_KUNITZ"/>
    <property type="match status" value="1"/>
</dbReference>
<dbReference type="Gene3D" id="2.80.10.50">
    <property type="match status" value="1"/>
</dbReference>
<proteinExistence type="predicted"/>
<dbReference type="Proteomes" id="UP000032180">
    <property type="component" value="Chromosome 4"/>
</dbReference>
<dbReference type="InterPro" id="IPR011065">
    <property type="entry name" value="Kunitz_inhibitor_STI-like_sf"/>
</dbReference>
<dbReference type="GO" id="GO:0004866">
    <property type="term" value="F:endopeptidase inhibitor activity"/>
    <property type="evidence" value="ECO:0007669"/>
    <property type="project" value="InterPro"/>
</dbReference>
<sequence>MVGNHRHRVLTSQTYVHGAHEHDHTTIYTRPTTLVRTQSTITHTVTHLVVVQRCRTRRFQPFRAFQTSAWSGSSSLPLVLLSLLAISNAQAPSPVYDTDGHELIADQGYYVLPAAQAGGGLTLAHDVFPCQLLVAQQTGDRLNLPVYFTAWGGASDRTASRPTSASRFKIATTCVQTTKWHVSGERQVVTGPVAWPPSGREDAFRVEKSGAGAYKLVSCTDSCRDMGLTRHRKLDFLEVSQQAHVVVKGPARATLTWRESSACSRIETGGIERVFSAKKGERLVKALQCCLYTTGGPIGYRRDALRLHQKDRLLQGQVGPGNDVVRVPYRQIAKVRRSENTDKPHEKYILISSLHRDGFWFMGFVSYQRSCKQAPSYY</sequence>
<dbReference type="PANTHER" id="PTHR33107:SF5">
    <property type="entry name" value="KUNITZ TRYPSIN INHIBITOR 5"/>
    <property type="match status" value="1"/>
</dbReference>
<name>A0A0D9W7D3_9ORYZ</name>
<dbReference type="InterPro" id="IPR002160">
    <property type="entry name" value="Prot_inh_Kunz-lg"/>
</dbReference>
<organism evidence="1 2">
    <name type="scientific">Leersia perrieri</name>
    <dbReference type="NCBI Taxonomy" id="77586"/>
    <lineage>
        <taxon>Eukaryota</taxon>
        <taxon>Viridiplantae</taxon>
        <taxon>Streptophyta</taxon>
        <taxon>Embryophyta</taxon>
        <taxon>Tracheophyta</taxon>
        <taxon>Spermatophyta</taxon>
        <taxon>Magnoliopsida</taxon>
        <taxon>Liliopsida</taxon>
        <taxon>Poales</taxon>
        <taxon>Poaceae</taxon>
        <taxon>BOP clade</taxon>
        <taxon>Oryzoideae</taxon>
        <taxon>Oryzeae</taxon>
        <taxon>Oryzinae</taxon>
        <taxon>Leersia</taxon>
    </lineage>
</organism>